<evidence type="ECO:0000313" key="2">
    <source>
        <dbReference type="EMBL" id="CAF1019479.1"/>
    </source>
</evidence>
<keyword evidence="1" id="KW-0812">Transmembrane</keyword>
<dbReference type="Proteomes" id="UP000663845">
    <property type="component" value="Unassembled WGS sequence"/>
</dbReference>
<dbReference type="AlphaFoldDB" id="A0A814I638"/>
<accession>A0A814I638</accession>
<reference evidence="2" key="1">
    <citation type="submission" date="2021-02" db="EMBL/GenBank/DDBJ databases">
        <authorList>
            <person name="Nowell W R."/>
        </authorList>
    </citation>
    <scope>NUCLEOTIDE SEQUENCE</scope>
</reference>
<evidence type="ECO:0000256" key="1">
    <source>
        <dbReference type="SAM" id="Phobius"/>
    </source>
</evidence>
<feature type="transmembrane region" description="Helical" evidence="1">
    <location>
        <begin position="77"/>
        <end position="95"/>
    </location>
</feature>
<evidence type="ECO:0000313" key="4">
    <source>
        <dbReference type="Proteomes" id="UP000663845"/>
    </source>
</evidence>
<feature type="transmembrane region" description="Helical" evidence="1">
    <location>
        <begin position="142"/>
        <end position="165"/>
    </location>
</feature>
<dbReference type="Proteomes" id="UP000663844">
    <property type="component" value="Unassembled WGS sequence"/>
</dbReference>
<evidence type="ECO:0000313" key="3">
    <source>
        <dbReference type="EMBL" id="CAF3834329.1"/>
    </source>
</evidence>
<protein>
    <submittedName>
        <fullName evidence="2">Uncharacterized protein</fullName>
    </submittedName>
</protein>
<comment type="caution">
    <text evidence="2">The sequence shown here is derived from an EMBL/GenBank/DDBJ whole genome shotgun (WGS) entry which is preliminary data.</text>
</comment>
<name>A0A814I638_9BILA</name>
<sequence>MQYQRLTDDSSLIITESGESHLLTSSLDTNNNFSRIRKYLLILLVIQLIVCVVLLIIDIRLVITGKDDNYRQAMRALGPIVFSFIYYGCGLTFIYRYNHVGIYTFTWLGFLQYISLCGEIFLNIFNIKHPLHSTQSRIGFQISMTMTILSILQAVFMIITLKLAFKILHLIKIFKRDVLQQL</sequence>
<keyword evidence="1" id="KW-0472">Membrane</keyword>
<dbReference type="EMBL" id="CAJNOG010000156">
    <property type="protein sequence ID" value="CAF1019479.1"/>
    <property type="molecule type" value="Genomic_DNA"/>
</dbReference>
<gene>
    <name evidence="2" type="ORF">JYZ213_LOCUS16984</name>
    <name evidence="3" type="ORF">OXD698_LOCUS20263</name>
</gene>
<dbReference type="EMBL" id="CAJOAZ010001598">
    <property type="protein sequence ID" value="CAF3834329.1"/>
    <property type="molecule type" value="Genomic_DNA"/>
</dbReference>
<organism evidence="2 4">
    <name type="scientific">Adineta steineri</name>
    <dbReference type="NCBI Taxonomy" id="433720"/>
    <lineage>
        <taxon>Eukaryota</taxon>
        <taxon>Metazoa</taxon>
        <taxon>Spiralia</taxon>
        <taxon>Gnathifera</taxon>
        <taxon>Rotifera</taxon>
        <taxon>Eurotatoria</taxon>
        <taxon>Bdelloidea</taxon>
        <taxon>Adinetida</taxon>
        <taxon>Adinetidae</taxon>
        <taxon>Adineta</taxon>
    </lineage>
</organism>
<feature type="transmembrane region" description="Helical" evidence="1">
    <location>
        <begin position="102"/>
        <end position="122"/>
    </location>
</feature>
<proteinExistence type="predicted"/>
<feature type="transmembrane region" description="Helical" evidence="1">
    <location>
        <begin position="39"/>
        <end position="57"/>
    </location>
</feature>
<keyword evidence="1" id="KW-1133">Transmembrane helix</keyword>